<dbReference type="PANTHER" id="PTHR47744">
    <property type="entry name" value="OS05G0526300 PROTEIN"/>
    <property type="match status" value="1"/>
</dbReference>
<evidence type="ECO:0000259" key="1">
    <source>
        <dbReference type="PROSITE" id="PS50181"/>
    </source>
</evidence>
<feature type="domain" description="F-box" evidence="1">
    <location>
        <begin position="112"/>
        <end position="158"/>
    </location>
</feature>
<protein>
    <recommendedName>
        <fullName evidence="1">F-box domain-containing protein</fullName>
    </recommendedName>
</protein>
<dbReference type="InterPro" id="IPR001810">
    <property type="entry name" value="F-box_dom"/>
</dbReference>
<dbReference type="OrthoDB" id="10257471at2759"/>
<keyword evidence="3" id="KW-1185">Reference proteome</keyword>
<dbReference type="Pfam" id="PF24104">
    <property type="entry name" value="At5g52880_ARM"/>
    <property type="match status" value="1"/>
</dbReference>
<dbReference type="InterPro" id="IPR036047">
    <property type="entry name" value="F-box-like_dom_sf"/>
</dbReference>
<evidence type="ECO:0000313" key="2">
    <source>
        <dbReference type="EMBL" id="KAE8077795.1"/>
    </source>
</evidence>
<evidence type="ECO:0000313" key="3">
    <source>
        <dbReference type="Proteomes" id="UP000327013"/>
    </source>
</evidence>
<proteinExistence type="predicted"/>
<dbReference type="Gene3D" id="1.20.1280.50">
    <property type="match status" value="1"/>
</dbReference>
<name>A0A5N6RFI7_9ROSI</name>
<dbReference type="PROSITE" id="PS50181">
    <property type="entry name" value="FBOX"/>
    <property type="match status" value="1"/>
</dbReference>
<dbReference type="AlphaFoldDB" id="A0A5N6RFI7"/>
<gene>
    <name evidence="2" type="ORF">FH972_016324</name>
</gene>
<dbReference type="PANTHER" id="PTHR47744:SF1">
    <property type="entry name" value="OS05G0526300 PROTEIN"/>
    <property type="match status" value="1"/>
</dbReference>
<organism evidence="2 3">
    <name type="scientific">Carpinus fangiana</name>
    <dbReference type="NCBI Taxonomy" id="176857"/>
    <lineage>
        <taxon>Eukaryota</taxon>
        <taxon>Viridiplantae</taxon>
        <taxon>Streptophyta</taxon>
        <taxon>Embryophyta</taxon>
        <taxon>Tracheophyta</taxon>
        <taxon>Spermatophyta</taxon>
        <taxon>Magnoliopsida</taxon>
        <taxon>eudicotyledons</taxon>
        <taxon>Gunneridae</taxon>
        <taxon>Pentapetalae</taxon>
        <taxon>rosids</taxon>
        <taxon>fabids</taxon>
        <taxon>Fagales</taxon>
        <taxon>Betulaceae</taxon>
        <taxon>Carpinus</taxon>
    </lineage>
</organism>
<dbReference type="SMART" id="SM00256">
    <property type="entry name" value="FBOX"/>
    <property type="match status" value="1"/>
</dbReference>
<accession>A0A5N6RFI7</accession>
<dbReference type="Pfam" id="PF12937">
    <property type="entry name" value="F-box-like"/>
    <property type="match status" value="1"/>
</dbReference>
<sequence>MSNQLERYQKLGLSESLPRIYRYPIACKELSFILRAAYNKLPKNLQSLIFQDTLTAFRLLPEMQICTAVSAAHILHQSAEAALPKQKRSLAITEFKHAMVAHKRRYKAHQEERGSAQLPQDILMHIFSFLDLQSLVSVGLVCWSWNLAASDDQLWQLQYSSIFSNFDHCLKSKGHQIGRPVEDEEFRFLEEDMNASSIDWREAFKRAYIGNASKNFTSSRGYCGRCDTIVWLSNLKCSNGHHGLNSENQQLKRVSPCQVVEYILDDSLQFISSSDSDSDSDSDGGSISRLWAYPRHMAGLQQKPSIRK</sequence>
<dbReference type="EMBL" id="CM017326">
    <property type="protein sequence ID" value="KAE8077795.1"/>
    <property type="molecule type" value="Genomic_DNA"/>
</dbReference>
<dbReference type="InterPro" id="IPR057039">
    <property type="entry name" value="At5g52880_ARM"/>
</dbReference>
<dbReference type="SUPFAM" id="SSF81383">
    <property type="entry name" value="F-box domain"/>
    <property type="match status" value="1"/>
</dbReference>
<reference evidence="2 3" key="1">
    <citation type="submission" date="2019-06" db="EMBL/GenBank/DDBJ databases">
        <title>A chromosomal-level reference genome of Carpinus fangiana (Coryloideae, Betulaceae).</title>
        <authorList>
            <person name="Yang X."/>
            <person name="Wang Z."/>
            <person name="Zhang L."/>
            <person name="Hao G."/>
            <person name="Liu J."/>
            <person name="Yang Y."/>
        </authorList>
    </citation>
    <scope>NUCLEOTIDE SEQUENCE [LARGE SCALE GENOMIC DNA]</scope>
    <source>
        <strain evidence="2">Cfa_2016G</strain>
        <tissue evidence="2">Leaf</tissue>
    </source>
</reference>
<dbReference type="Proteomes" id="UP000327013">
    <property type="component" value="Chromosome 6"/>
</dbReference>